<accession>A0A1F8F4I4</accession>
<protein>
    <recommendedName>
        <fullName evidence="4">Outer membrane protein beta-barrel domain-containing protein</fullName>
    </recommendedName>
</protein>
<keyword evidence="1" id="KW-0732">Signal</keyword>
<evidence type="ECO:0000256" key="1">
    <source>
        <dbReference type="SAM" id="SignalP"/>
    </source>
</evidence>
<organism evidence="2 3">
    <name type="scientific">Candidatus Yanofskybacteria bacterium RIFCSPHIGHO2_02_FULL_38_22b</name>
    <dbReference type="NCBI Taxonomy" id="1802673"/>
    <lineage>
        <taxon>Bacteria</taxon>
        <taxon>Candidatus Yanofskyibacteriota</taxon>
    </lineage>
</organism>
<dbReference type="AlphaFoldDB" id="A0A1F8F4I4"/>
<feature type="chain" id="PRO_5013357408" description="Outer membrane protein beta-barrel domain-containing protein" evidence="1">
    <location>
        <begin position="16"/>
        <end position="199"/>
    </location>
</feature>
<name>A0A1F8F4I4_9BACT</name>
<evidence type="ECO:0008006" key="4">
    <source>
        <dbReference type="Google" id="ProtNLM"/>
    </source>
</evidence>
<comment type="caution">
    <text evidence="2">The sequence shown here is derived from an EMBL/GenBank/DDBJ whole genome shotgun (WGS) entry which is preliminary data.</text>
</comment>
<reference evidence="2 3" key="1">
    <citation type="journal article" date="2016" name="Nat. Commun.">
        <title>Thousands of microbial genomes shed light on interconnected biogeochemical processes in an aquifer system.</title>
        <authorList>
            <person name="Anantharaman K."/>
            <person name="Brown C.T."/>
            <person name="Hug L.A."/>
            <person name="Sharon I."/>
            <person name="Castelle C.J."/>
            <person name="Probst A.J."/>
            <person name="Thomas B.C."/>
            <person name="Singh A."/>
            <person name="Wilkins M.J."/>
            <person name="Karaoz U."/>
            <person name="Brodie E.L."/>
            <person name="Williams K.H."/>
            <person name="Hubbard S.S."/>
            <person name="Banfield J.F."/>
        </authorList>
    </citation>
    <scope>NUCLEOTIDE SEQUENCE [LARGE SCALE GENOMIC DNA]</scope>
</reference>
<dbReference type="Proteomes" id="UP000176834">
    <property type="component" value="Unassembled WGS sequence"/>
</dbReference>
<gene>
    <name evidence="2" type="ORF">A3B86_04740</name>
</gene>
<proteinExistence type="predicted"/>
<feature type="signal peptide" evidence="1">
    <location>
        <begin position="1"/>
        <end position="15"/>
    </location>
</feature>
<evidence type="ECO:0000313" key="3">
    <source>
        <dbReference type="Proteomes" id="UP000176834"/>
    </source>
</evidence>
<dbReference type="EMBL" id="MGJN01000006">
    <property type="protein sequence ID" value="OGN07520.1"/>
    <property type="molecule type" value="Genomic_DNA"/>
</dbReference>
<sequence length="199" mass="20932">MFLFLGACFTSSVSAQVLATGETGGQGNSAVLLSANGIVPDGLGLLNVYGQYVYGVTDWLDFGPIYGNVSALGRTQHYVGFGWNTTLLRRNHVGVDVSFFGVATVPINKRNEASTVFTAPAIVVSRPVTVNGKSVSLYSGLNSNVPVGQRSDKLFTPPETVWNVPIGASTAVSGSWLLFGEVDVRNGVEAVGLGLVRTF</sequence>
<evidence type="ECO:0000313" key="2">
    <source>
        <dbReference type="EMBL" id="OGN07520.1"/>
    </source>
</evidence>